<dbReference type="Gene3D" id="2.70.70.10">
    <property type="entry name" value="Glucose Permease (Domain IIA)"/>
    <property type="match status" value="1"/>
</dbReference>
<dbReference type="Proteomes" id="UP000231912">
    <property type="component" value="Unassembled WGS sequence"/>
</dbReference>
<accession>A0A2M9ZFA3</accession>
<name>A0A2M9ZFA3_9LEPT</name>
<dbReference type="Pfam" id="PF01551">
    <property type="entry name" value="Peptidase_M23"/>
    <property type="match status" value="1"/>
</dbReference>
<dbReference type="EMBL" id="NPDT01000001">
    <property type="protein sequence ID" value="PJZ67119.1"/>
    <property type="molecule type" value="Genomic_DNA"/>
</dbReference>
<evidence type="ECO:0000313" key="4">
    <source>
        <dbReference type="Proteomes" id="UP000231912"/>
    </source>
</evidence>
<dbReference type="PANTHER" id="PTHR21666">
    <property type="entry name" value="PEPTIDASE-RELATED"/>
    <property type="match status" value="1"/>
</dbReference>
<dbReference type="CDD" id="cd12797">
    <property type="entry name" value="M23_peptidase"/>
    <property type="match status" value="1"/>
</dbReference>
<organism evidence="3 4">
    <name type="scientific">Leptospira wolffii</name>
    <dbReference type="NCBI Taxonomy" id="409998"/>
    <lineage>
        <taxon>Bacteria</taxon>
        <taxon>Pseudomonadati</taxon>
        <taxon>Spirochaetota</taxon>
        <taxon>Spirochaetia</taxon>
        <taxon>Leptospirales</taxon>
        <taxon>Leptospiraceae</taxon>
        <taxon>Leptospira</taxon>
    </lineage>
</organism>
<dbReference type="InterPro" id="IPR011055">
    <property type="entry name" value="Dup_hybrid_motif"/>
</dbReference>
<gene>
    <name evidence="3" type="ORF">CH371_03325</name>
</gene>
<evidence type="ECO:0000259" key="2">
    <source>
        <dbReference type="Pfam" id="PF01551"/>
    </source>
</evidence>
<dbReference type="RefSeq" id="WP_100757664.1">
    <property type="nucleotide sequence ID" value="NZ_NPDT01000001.1"/>
</dbReference>
<sequence length="395" mass="43896">MLVRILLIPILFCVSLPIRSQAPSSCDPKNVCTWIEATENENAVFIQAKSLPEGTHMTVHTTAEGSEAETIPPTPFSVVLEGTEIRKLLVLRRKEGADPSGSIRILTVSYFGKLKAEHDSTYTYTLPYEGKSWISTGYNSGNDHRGDAAYSLDFTLAEGTPLLAARNGTVVETEDKYTRGEKDPSLIDKANRIVIEHPDGTVAIYGHLKPQGILVKRGDKVIAGQRIGFSGNTGYSSGPHLHFEVYRPEENRRKTSFATPFLTESGESEFLTEENAYWSPEQERFPGFPITNVNGICIGSNEPKEDRTSVCVPKIRTKRPFYLTLPIYKSGPYIFQADFIGPAGGKPILTLKDKIPAGITSIVWRIPPQSKSGKYKIRFQLEEKEIGERDFQILP</sequence>
<evidence type="ECO:0000313" key="3">
    <source>
        <dbReference type="EMBL" id="PJZ67119.1"/>
    </source>
</evidence>
<dbReference type="AlphaFoldDB" id="A0A2M9ZFA3"/>
<evidence type="ECO:0000256" key="1">
    <source>
        <dbReference type="SAM" id="SignalP"/>
    </source>
</evidence>
<proteinExistence type="predicted"/>
<comment type="caution">
    <text evidence="3">The sequence shown here is derived from an EMBL/GenBank/DDBJ whole genome shotgun (WGS) entry which is preliminary data.</text>
</comment>
<protein>
    <submittedName>
        <fullName evidence="3">Peptidase M23</fullName>
    </submittedName>
</protein>
<reference evidence="3 4" key="1">
    <citation type="submission" date="2017-07" db="EMBL/GenBank/DDBJ databases">
        <title>Leptospira spp. isolated from tropical soils.</title>
        <authorList>
            <person name="Thibeaux R."/>
            <person name="Iraola G."/>
            <person name="Ferres I."/>
            <person name="Bierque E."/>
            <person name="Girault D."/>
            <person name="Soupe-Gilbert M.-E."/>
            <person name="Picardeau M."/>
            <person name="Goarant C."/>
        </authorList>
    </citation>
    <scope>NUCLEOTIDE SEQUENCE [LARGE SCALE GENOMIC DNA]</scope>
    <source>
        <strain evidence="3 4">FH2-C-A2</strain>
    </source>
</reference>
<dbReference type="InterPro" id="IPR016047">
    <property type="entry name" value="M23ase_b-sheet_dom"/>
</dbReference>
<keyword evidence="1" id="KW-0732">Signal</keyword>
<dbReference type="SUPFAM" id="SSF51261">
    <property type="entry name" value="Duplicated hybrid motif"/>
    <property type="match status" value="1"/>
</dbReference>
<feature type="signal peptide" evidence="1">
    <location>
        <begin position="1"/>
        <end position="22"/>
    </location>
</feature>
<dbReference type="InterPro" id="IPR050570">
    <property type="entry name" value="Cell_wall_metabolism_enzyme"/>
</dbReference>
<feature type="domain" description="M23ase beta-sheet core" evidence="2">
    <location>
        <begin position="151"/>
        <end position="248"/>
    </location>
</feature>
<dbReference type="GO" id="GO:0004222">
    <property type="term" value="F:metalloendopeptidase activity"/>
    <property type="evidence" value="ECO:0007669"/>
    <property type="project" value="TreeGrafter"/>
</dbReference>
<feature type="chain" id="PRO_5014864269" evidence="1">
    <location>
        <begin position="23"/>
        <end position="395"/>
    </location>
</feature>
<dbReference type="PANTHER" id="PTHR21666:SF294">
    <property type="entry name" value="PEPTIDASE M23"/>
    <property type="match status" value="1"/>
</dbReference>